<dbReference type="PROSITE" id="PS00455">
    <property type="entry name" value="AMP_BINDING"/>
    <property type="match status" value="1"/>
</dbReference>
<feature type="domain" description="AMP-binding enzyme C-terminal" evidence="8">
    <location>
        <begin position="498"/>
        <end position="576"/>
    </location>
</feature>
<dbReference type="Proteomes" id="UP001500102">
    <property type="component" value="Unassembled WGS sequence"/>
</dbReference>
<dbReference type="Pfam" id="PF13193">
    <property type="entry name" value="AMP-binding_C"/>
    <property type="match status" value="1"/>
</dbReference>
<dbReference type="Gene3D" id="3.40.50.12780">
    <property type="entry name" value="N-terminal domain of ligase-like"/>
    <property type="match status" value="1"/>
</dbReference>
<feature type="compositionally biased region" description="Low complexity" evidence="6">
    <location>
        <begin position="606"/>
        <end position="617"/>
    </location>
</feature>
<evidence type="ECO:0000313" key="10">
    <source>
        <dbReference type="Proteomes" id="UP001500102"/>
    </source>
</evidence>
<dbReference type="InterPro" id="IPR045851">
    <property type="entry name" value="AMP-bd_C_sf"/>
</dbReference>
<dbReference type="InterPro" id="IPR042099">
    <property type="entry name" value="ANL_N_sf"/>
</dbReference>
<dbReference type="Pfam" id="PF00501">
    <property type="entry name" value="AMP-binding"/>
    <property type="match status" value="1"/>
</dbReference>
<reference evidence="10" key="1">
    <citation type="journal article" date="2019" name="Int. J. Syst. Evol. Microbiol.">
        <title>The Global Catalogue of Microorganisms (GCM) 10K type strain sequencing project: providing services to taxonomists for standard genome sequencing and annotation.</title>
        <authorList>
            <consortium name="The Broad Institute Genomics Platform"/>
            <consortium name="The Broad Institute Genome Sequencing Center for Infectious Disease"/>
            <person name="Wu L."/>
            <person name="Ma J."/>
        </authorList>
    </citation>
    <scope>NUCLEOTIDE SEQUENCE [LARGE SCALE GENOMIC DNA]</scope>
    <source>
        <strain evidence="10">JCM 15921</strain>
    </source>
</reference>
<dbReference type="PANTHER" id="PTHR24095">
    <property type="entry name" value="ACETYL-COENZYME A SYNTHETASE"/>
    <property type="match status" value="1"/>
</dbReference>
<dbReference type="GO" id="GO:0016874">
    <property type="term" value="F:ligase activity"/>
    <property type="evidence" value="ECO:0007669"/>
    <property type="project" value="UniProtKB-KW"/>
</dbReference>
<dbReference type="Gene3D" id="3.30.300.30">
    <property type="match status" value="1"/>
</dbReference>
<sequence length="617" mass="66271">MTAGTEPSIRWPAITKDIGSFRIRPNLVDYDAACAAFTWDEGRRALSGLPGGRGLNIAYEAVDRHAAGSGAGREALRFVRADGSTHSLSYAELAEQTNRFAGVLRSLGVGRGERVFSLTGRGPDLYIAVLGTFKNASVFCPLFSAFGPEPVRQRLTLGSGRALVTTRALYRKKIAQLRGQLPDLRHVLLIDADGDPEPGTLDLAALMREAPPDGDIAATQPEDMALLHFTSGTTGTPKGAIHVHDAVTAHHATGTFALDLHPDDVYWCTADPGWVTGTSYGVIAPLSHGVTAIVDEEEMDADRWYRILAEQGVTVWYTAPTALRMLMKAGADHAAGHDLSALRFVASVGEPLNPEVVVWGQEAFGQPVHDNWWQTETGGIMISNYAATEIRPGSMGRPLPGVEAALVVRDADGKPVIRDGEAVLVTAPDTMGELALRPGWPSMFRGYLHEEERYRRCFAGGWYLTGDLAKRDADGYYWFVGRGDDVIKSSGHLIGPFEVESSLMEHPAVAEAGVIGVPDPVAGEVVKAFVELRSGWEPSGELALDIIGFARKRLGPAVAPRLLDFTTALPKTRSGKILRRLLKARELGLPEGDTSTIETPPPNATPPDAAGTGLEPK</sequence>
<dbReference type="EC" id="6.2.1.1" evidence="1"/>
<keyword evidence="10" id="KW-1185">Reference proteome</keyword>
<organism evidence="9 10">
    <name type="scientific">Arthrobacter humicola</name>
    <dbReference type="NCBI Taxonomy" id="409291"/>
    <lineage>
        <taxon>Bacteria</taxon>
        <taxon>Bacillati</taxon>
        <taxon>Actinomycetota</taxon>
        <taxon>Actinomycetes</taxon>
        <taxon>Micrococcales</taxon>
        <taxon>Micrococcaceae</taxon>
        <taxon>Arthrobacter</taxon>
    </lineage>
</organism>
<protein>
    <recommendedName>
        <fullName evidence="1">acetate--CoA ligase</fullName>
        <ecNumber evidence="1">6.2.1.1</ecNumber>
    </recommendedName>
</protein>
<accession>A0ABP5JZ97</accession>
<dbReference type="SUPFAM" id="SSF56801">
    <property type="entry name" value="Acetyl-CoA synthetase-like"/>
    <property type="match status" value="1"/>
</dbReference>
<dbReference type="InterPro" id="IPR000873">
    <property type="entry name" value="AMP-dep_synth/lig_dom"/>
</dbReference>
<feature type="domain" description="AMP-dependent synthetase/ligase" evidence="7">
    <location>
        <begin position="64"/>
        <end position="448"/>
    </location>
</feature>
<name>A0ABP5JZ97_9MICC</name>
<evidence type="ECO:0000256" key="2">
    <source>
        <dbReference type="ARBA" id="ARBA00022598"/>
    </source>
</evidence>
<evidence type="ECO:0000313" key="9">
    <source>
        <dbReference type="EMBL" id="GAA2124945.1"/>
    </source>
</evidence>
<keyword evidence="3" id="KW-0547">Nucleotide-binding</keyword>
<evidence type="ECO:0000259" key="7">
    <source>
        <dbReference type="Pfam" id="PF00501"/>
    </source>
</evidence>
<evidence type="ECO:0000256" key="4">
    <source>
        <dbReference type="ARBA" id="ARBA00022840"/>
    </source>
</evidence>
<gene>
    <name evidence="9" type="primary">acsA</name>
    <name evidence="9" type="ORF">GCM10009825_00950</name>
</gene>
<evidence type="ECO:0000256" key="6">
    <source>
        <dbReference type="SAM" id="MobiDB-lite"/>
    </source>
</evidence>
<evidence type="ECO:0000259" key="8">
    <source>
        <dbReference type="Pfam" id="PF13193"/>
    </source>
</evidence>
<dbReference type="RefSeq" id="WP_344360826.1">
    <property type="nucleotide sequence ID" value="NZ_BAAAQB010000002.1"/>
</dbReference>
<dbReference type="InterPro" id="IPR025110">
    <property type="entry name" value="AMP-bd_C"/>
</dbReference>
<evidence type="ECO:0000256" key="5">
    <source>
        <dbReference type="ARBA" id="ARBA00022990"/>
    </source>
</evidence>
<proteinExistence type="predicted"/>
<dbReference type="EMBL" id="BAAAQB010000002">
    <property type="protein sequence ID" value="GAA2124945.1"/>
    <property type="molecule type" value="Genomic_DNA"/>
</dbReference>
<keyword evidence="4" id="KW-0067">ATP-binding</keyword>
<feature type="region of interest" description="Disordered" evidence="6">
    <location>
        <begin position="589"/>
        <end position="617"/>
    </location>
</feature>
<evidence type="ECO:0000256" key="3">
    <source>
        <dbReference type="ARBA" id="ARBA00022741"/>
    </source>
</evidence>
<dbReference type="NCBIfam" id="NF003313">
    <property type="entry name" value="PRK04319.1"/>
    <property type="match status" value="1"/>
</dbReference>
<dbReference type="InterPro" id="IPR020845">
    <property type="entry name" value="AMP-binding_CS"/>
</dbReference>
<keyword evidence="5" id="KW-0007">Acetylation</keyword>
<comment type="caution">
    <text evidence="9">The sequence shown here is derived from an EMBL/GenBank/DDBJ whole genome shotgun (WGS) entry which is preliminary data.</text>
</comment>
<dbReference type="PANTHER" id="PTHR24095:SF14">
    <property type="entry name" value="ACETYL-COENZYME A SYNTHETASE 1"/>
    <property type="match status" value="1"/>
</dbReference>
<evidence type="ECO:0000256" key="1">
    <source>
        <dbReference type="ARBA" id="ARBA00013275"/>
    </source>
</evidence>
<keyword evidence="2 9" id="KW-0436">Ligase</keyword>